<dbReference type="AlphaFoldDB" id="A0A521EUZ6"/>
<dbReference type="OrthoDB" id="6305173at2"/>
<dbReference type="InterPro" id="IPR036844">
    <property type="entry name" value="Hint_dom_sf"/>
</dbReference>
<organism evidence="2 3">
    <name type="scientific">Thalassovita litoralis</name>
    <dbReference type="NCBI Taxonomy" id="1010611"/>
    <lineage>
        <taxon>Bacteria</taxon>
        <taxon>Pseudomonadati</taxon>
        <taxon>Pseudomonadota</taxon>
        <taxon>Alphaproteobacteria</taxon>
        <taxon>Rhodobacterales</taxon>
        <taxon>Roseobacteraceae</taxon>
        <taxon>Thalassovita</taxon>
    </lineage>
</organism>
<dbReference type="Proteomes" id="UP000316030">
    <property type="component" value="Unassembled WGS sequence"/>
</dbReference>
<reference evidence="2 3" key="1">
    <citation type="submission" date="2017-05" db="EMBL/GenBank/DDBJ databases">
        <authorList>
            <person name="Varghese N."/>
            <person name="Submissions S."/>
        </authorList>
    </citation>
    <scope>NUCLEOTIDE SEQUENCE [LARGE SCALE GENOMIC DNA]</scope>
    <source>
        <strain evidence="2 3">DSM 29506</strain>
    </source>
</reference>
<feature type="domain" description="Hedgehog/Intein (Hint)" evidence="1">
    <location>
        <begin position="157"/>
        <end position="303"/>
    </location>
</feature>
<proteinExistence type="predicted"/>
<dbReference type="InterPro" id="IPR028992">
    <property type="entry name" value="Hedgehog/Intein_dom"/>
</dbReference>
<dbReference type="GO" id="GO:0016539">
    <property type="term" value="P:intein-mediated protein splicing"/>
    <property type="evidence" value="ECO:0007669"/>
    <property type="project" value="InterPro"/>
</dbReference>
<dbReference type="Pfam" id="PF13403">
    <property type="entry name" value="Hint_2"/>
    <property type="match status" value="1"/>
</dbReference>
<evidence type="ECO:0000313" key="2">
    <source>
        <dbReference type="EMBL" id="SMO87724.1"/>
    </source>
</evidence>
<dbReference type="CDD" id="cd00081">
    <property type="entry name" value="Hint"/>
    <property type="match status" value="1"/>
</dbReference>
<sequence length="353" mass="38971">MGTGYHGTFVISWSQTELDGLRAALPGQMAVGALWGWHGKALRVDGRNDLLRLENANGEDTLRRSAARMVSRLVGLAMSDKGKDAPIAARPLRDMYFIVTDGQRSYTVTVIEAGAGGAPLAMFVGESPPQDRELWVVHTALRPDDGGEVYDTRRGVICFTPGTRIDTPDGVRLVEDLREGDQVQTQDSGAQEIQWIGRRRMTGARLYVMPYLRPIRIRAGAFGVERPDQELLVSPDHRLLLRGDAARALFNTSEVLVAARDLVNGHSVNVDMGLREVSYIHILLPDHHVIRANGVETESFHPASAHFDALEDSDRRRLAAVRPDVMDDPAEYGDYARRVLSRPEAAILAHELA</sequence>
<evidence type="ECO:0000313" key="3">
    <source>
        <dbReference type="Proteomes" id="UP000316030"/>
    </source>
</evidence>
<keyword evidence="3" id="KW-1185">Reference proteome</keyword>
<accession>A0A521EUZ6</accession>
<name>A0A521EUZ6_9RHOB</name>
<dbReference type="Gene3D" id="2.170.16.10">
    <property type="entry name" value="Hedgehog/Intein (Hint) domain"/>
    <property type="match status" value="1"/>
</dbReference>
<evidence type="ECO:0000259" key="1">
    <source>
        <dbReference type="Pfam" id="PF13403"/>
    </source>
</evidence>
<dbReference type="RefSeq" id="WP_142494111.1">
    <property type="nucleotide sequence ID" value="NZ_FXTO01000020.1"/>
</dbReference>
<dbReference type="InterPro" id="IPR006141">
    <property type="entry name" value="Intein_N"/>
</dbReference>
<dbReference type="EMBL" id="FXTO01000020">
    <property type="protein sequence ID" value="SMO87724.1"/>
    <property type="molecule type" value="Genomic_DNA"/>
</dbReference>
<dbReference type="SUPFAM" id="SSF51294">
    <property type="entry name" value="Hedgehog/intein (Hint) domain"/>
    <property type="match status" value="1"/>
</dbReference>
<protein>
    <submittedName>
        <fullName evidence="2">Hint domain-containing protein</fullName>
    </submittedName>
</protein>
<dbReference type="PROSITE" id="PS50817">
    <property type="entry name" value="INTEIN_N_TER"/>
    <property type="match status" value="1"/>
</dbReference>
<gene>
    <name evidence="2" type="ORF">SAMN06265173_12034</name>
</gene>